<gene>
    <name evidence="1" type="primary">orf372b</name>
</gene>
<evidence type="ECO:0000313" key="1">
    <source>
        <dbReference type="EMBL" id="ABF60222.1"/>
    </source>
</evidence>
<proteinExistence type="predicted"/>
<name>Q06SD0_STIHE</name>
<dbReference type="Gene3D" id="3.40.1440.10">
    <property type="entry name" value="GIY-YIG endonuclease"/>
    <property type="match status" value="1"/>
</dbReference>
<dbReference type="InterPro" id="IPR035901">
    <property type="entry name" value="GIY-YIG_endonuc_sf"/>
</dbReference>
<dbReference type="RefSeq" id="YP_764436.1">
    <property type="nucleotide sequence ID" value="NC_008372.1"/>
</dbReference>
<keyword evidence="1" id="KW-0540">Nuclease</keyword>
<dbReference type="EMBL" id="DQ630521">
    <property type="protein sequence ID" value="ABF60222.1"/>
    <property type="molecule type" value="Genomic_DNA"/>
</dbReference>
<dbReference type="GO" id="GO:0004519">
    <property type="term" value="F:endonuclease activity"/>
    <property type="evidence" value="ECO:0007669"/>
    <property type="project" value="UniProtKB-KW"/>
</dbReference>
<dbReference type="AlphaFoldDB" id="Q06SD0"/>
<keyword evidence="1" id="KW-0378">Hydrolase</keyword>
<keyword evidence="1" id="KW-0255">Endonuclease</keyword>
<accession>Q06SD0</accession>
<dbReference type="SUPFAM" id="SSF82771">
    <property type="entry name" value="GIY-YIG endonuclease"/>
    <property type="match status" value="1"/>
</dbReference>
<organism evidence="1">
    <name type="scientific">Stigeoclonium helveticum</name>
    <name type="common">Green alga</name>
    <dbReference type="NCBI Taxonomy" id="55999"/>
    <lineage>
        <taxon>Eukaryota</taxon>
        <taxon>Viridiplantae</taxon>
        <taxon>Chlorophyta</taxon>
        <taxon>core chlorophytes</taxon>
        <taxon>Chlorophyceae</taxon>
        <taxon>OCC clade</taxon>
        <taxon>Chaetophorales</taxon>
        <taxon>Chaetophoraceae</taxon>
        <taxon>Stigeoclonium</taxon>
    </lineage>
</organism>
<reference evidence="1" key="2">
    <citation type="journal article" date="2006" name="Mol. Genet. Genomics">
        <title>Distinctive architecture of the chloroplast genome in the chlorophycean green alga Stigeoclonium helveticum.</title>
        <authorList>
            <person name="Belanger A.-S."/>
            <person name="Brouard J.-S."/>
            <person name="Charlebois P."/>
            <person name="Otis C."/>
            <person name="Lemieux C."/>
            <person name="Turmel M."/>
        </authorList>
    </citation>
    <scope>NUCLEOTIDE SEQUENCE</scope>
    <source>
        <strain evidence="1">UTEX 441</strain>
    </source>
</reference>
<dbReference type="GeneID" id="4308450"/>
<geneLocation type="chloroplast" evidence="1"/>
<protein>
    <submittedName>
        <fullName evidence="1">Putative site-specific DNA endonuclease</fullName>
    </submittedName>
</protein>
<keyword evidence="1" id="KW-0934">Plastid</keyword>
<reference evidence="1" key="1">
    <citation type="journal article" date="2006" name="BMC Biol.">
        <title>The complete chloroplast DNA sequence of the green alga Oltmannsiellopsis viridis reveals a distinctive quadripartite architecture in the chloroplast genome of early diverging ulvophytes.</title>
        <authorList>
            <person name="Pombert J.F."/>
            <person name="Lemieux C."/>
            <person name="Turmel M."/>
        </authorList>
    </citation>
    <scope>NUCLEOTIDE SEQUENCE</scope>
    <source>
        <strain evidence="1">UTEX 441</strain>
    </source>
</reference>
<sequence length="372" mass="42816">MSANNLDFRLDVQGKLQAHFIPLGLCYNFNFNEMCDSRDVESGKFTSEAGVYCIRNKLNNACYFGETGQSKGLSGRLGTWKRKLRQCNADRTLRPPNQKLQADWDLYGENNFEFLVIEFGVKWSEYFVRKERETELVNAHTDAGFIVYNYSDIERTAPFCRITDRDRILGNTSPYFKPYLERLKESPLRKAIVAEGNIYLSIEEASQYLGSTRRNIRGKIARGNYRYATQEEILQEKNRRLIPGNQAVLNPQNRRSKGIPRPVSINGQIYESASAAERTTGITVQNISQSINRGREGWFYIDEGQRPARKQQKGFKRRVVARGKLYESMSAAARDTKLTTSDIQNRINRNAEGFYFPDDTISPDKNIFPDQE</sequence>
<keyword evidence="1" id="KW-0150">Chloroplast</keyword>